<keyword evidence="1" id="KW-0472">Membrane</keyword>
<sequence length="166" mass="18820">MKNDAGHKMSMSAFVINDVLIASIYCSPRFSQRKALDEIEKLLTIGSNHKIIAEDDSSHFDDEQNPFAGLFDRYRLTHNMKSTLNSTTKSQPFIDNIPTDIADCGTGRYVHLTVTIILLYVQFEILYILFRLVVVYALSSVLPDQLEEGDYGPVSQRGKEQVLHCF</sequence>
<dbReference type="InParanoid" id="A0A1C7NPY6"/>
<evidence type="ECO:0000256" key="1">
    <source>
        <dbReference type="SAM" id="Phobius"/>
    </source>
</evidence>
<dbReference type="AlphaFoldDB" id="A0A1C7NPY6"/>
<dbReference type="Proteomes" id="UP000093000">
    <property type="component" value="Unassembled WGS sequence"/>
</dbReference>
<evidence type="ECO:0000313" key="3">
    <source>
        <dbReference type="Proteomes" id="UP000093000"/>
    </source>
</evidence>
<keyword evidence="3" id="KW-1185">Reference proteome</keyword>
<dbReference type="EMBL" id="LUGH01000102">
    <property type="protein sequence ID" value="OBZ89314.1"/>
    <property type="molecule type" value="Genomic_DNA"/>
</dbReference>
<reference evidence="2 3" key="1">
    <citation type="submission" date="2016-03" db="EMBL/GenBank/DDBJ databases">
        <title>Choanephora cucurbitarum.</title>
        <authorList>
            <person name="Min B."/>
            <person name="Park H."/>
            <person name="Park J.-H."/>
            <person name="Shin H.-D."/>
            <person name="Choi I.-G."/>
        </authorList>
    </citation>
    <scope>NUCLEOTIDE SEQUENCE [LARGE SCALE GENOMIC DNA]</scope>
    <source>
        <strain evidence="2 3">KUS-F28377</strain>
    </source>
</reference>
<comment type="caution">
    <text evidence="2">The sequence shown here is derived from an EMBL/GenBank/DDBJ whole genome shotgun (WGS) entry which is preliminary data.</text>
</comment>
<keyword evidence="1" id="KW-0812">Transmembrane</keyword>
<proteinExistence type="predicted"/>
<keyword evidence="1" id="KW-1133">Transmembrane helix</keyword>
<evidence type="ECO:0000313" key="2">
    <source>
        <dbReference type="EMBL" id="OBZ89314.1"/>
    </source>
</evidence>
<organism evidence="2 3">
    <name type="scientific">Choanephora cucurbitarum</name>
    <dbReference type="NCBI Taxonomy" id="101091"/>
    <lineage>
        <taxon>Eukaryota</taxon>
        <taxon>Fungi</taxon>
        <taxon>Fungi incertae sedis</taxon>
        <taxon>Mucoromycota</taxon>
        <taxon>Mucoromycotina</taxon>
        <taxon>Mucoromycetes</taxon>
        <taxon>Mucorales</taxon>
        <taxon>Mucorineae</taxon>
        <taxon>Choanephoraceae</taxon>
        <taxon>Choanephoroideae</taxon>
        <taxon>Choanephora</taxon>
    </lineage>
</organism>
<dbReference type="OrthoDB" id="2296417at2759"/>
<feature type="transmembrane region" description="Helical" evidence="1">
    <location>
        <begin position="117"/>
        <end position="138"/>
    </location>
</feature>
<protein>
    <submittedName>
        <fullName evidence="2">Uncharacterized protein</fullName>
    </submittedName>
</protein>
<gene>
    <name evidence="2" type="ORF">A0J61_02648</name>
</gene>
<accession>A0A1C7NPY6</accession>
<name>A0A1C7NPY6_9FUNG</name>